<evidence type="ECO:0000256" key="7">
    <source>
        <dbReference type="PROSITE-ProRule" id="PRU00409"/>
    </source>
</evidence>
<dbReference type="PANTHER" id="PTHR18866">
    <property type="entry name" value="CARBOXYLASE:PYRUVATE/ACETYL-COA/PROPIONYL-COA CARBOXYLASE"/>
    <property type="match status" value="1"/>
</dbReference>
<dbReference type="Pfam" id="PF02682">
    <property type="entry name" value="CT_C_D"/>
    <property type="match status" value="1"/>
</dbReference>
<dbReference type="SMART" id="SM00878">
    <property type="entry name" value="Biotin_carb_C"/>
    <property type="match status" value="1"/>
</dbReference>
<evidence type="ECO:0000313" key="10">
    <source>
        <dbReference type="EMBL" id="WOO82925.1"/>
    </source>
</evidence>
<dbReference type="PROSITE" id="PS50975">
    <property type="entry name" value="ATP_GRASP"/>
    <property type="match status" value="1"/>
</dbReference>
<name>A0AAF0YA95_9TREE</name>
<dbReference type="InterPro" id="IPR050856">
    <property type="entry name" value="Biotin_carboxylase_complex"/>
</dbReference>
<evidence type="ECO:0000256" key="6">
    <source>
        <dbReference type="ARBA" id="ARBA00023267"/>
    </source>
</evidence>
<dbReference type="InterPro" id="IPR000089">
    <property type="entry name" value="Biotin_lipoyl"/>
</dbReference>
<dbReference type="GO" id="GO:0005524">
    <property type="term" value="F:ATP binding"/>
    <property type="evidence" value="ECO:0007669"/>
    <property type="project" value="UniProtKB-UniRule"/>
</dbReference>
<protein>
    <submittedName>
        <fullName evidence="10">Urea carboxylase</fullName>
    </submittedName>
</protein>
<dbReference type="RefSeq" id="XP_062628957.1">
    <property type="nucleotide sequence ID" value="XM_062772973.1"/>
</dbReference>
<dbReference type="InterPro" id="IPR011053">
    <property type="entry name" value="Single_hybrid_motif"/>
</dbReference>
<dbReference type="SUPFAM" id="SSF50891">
    <property type="entry name" value="Cyclophilin-like"/>
    <property type="match status" value="2"/>
</dbReference>
<dbReference type="GO" id="GO:0016787">
    <property type="term" value="F:hydrolase activity"/>
    <property type="evidence" value="ECO:0007669"/>
    <property type="project" value="UniProtKB-KW"/>
</dbReference>
<evidence type="ECO:0000256" key="4">
    <source>
        <dbReference type="ARBA" id="ARBA00022801"/>
    </source>
</evidence>
<dbReference type="Proteomes" id="UP000827549">
    <property type="component" value="Chromosome 4"/>
</dbReference>
<dbReference type="AlphaFoldDB" id="A0AAF0YA95"/>
<dbReference type="Pfam" id="PF00364">
    <property type="entry name" value="Biotin_lipoyl"/>
    <property type="match status" value="1"/>
</dbReference>
<dbReference type="InterPro" id="IPR005482">
    <property type="entry name" value="Biotin_COase_C"/>
</dbReference>
<dbReference type="PROSITE" id="PS00866">
    <property type="entry name" value="CPSASE_1"/>
    <property type="match status" value="1"/>
</dbReference>
<proteinExistence type="predicted"/>
<evidence type="ECO:0000256" key="1">
    <source>
        <dbReference type="ARBA" id="ARBA00001953"/>
    </source>
</evidence>
<sequence>MASPKPNTMTTAPKVLIANRGEIALRILRTARKLGIPTVAIYTLVDADTPVVHQADEAHIIGDGSNPRGYLDIDEIVAIAKKSGATMVAPGYGFLSENASFAKAIEAAGITFLGPTPFQMTSMGLKHEARAVAIKAGVPVVPGSEGTIETLELALEWAAKIGYPVMLKASAGGGGMGMTVCKNEQELKDNFEATRQKGETLFKDSTVFLEKYIARARHVEVQIFGNGEGHVIHFGERECSVQRRHQKVIEETPCPLFLSDLGKKTRERMCAAAVALGQTINYRSAGTVEFVLDDESPNYDFYFLELNARIQVEHPITEVVRPGLDLVELLIRQGLVPNHSLPAAELDQARWAPFDGHSIEARIYCENPLAGFRPSPGRLQLVEWADIGERGRIDTWVKTGTMVSPNYDPMIAKVIVWGKDRDAAIKQLVKVLSESKIAGPTTNLHYCRAILESDAFQKGAVTTVYLDSMPYEPPVMEFIQPGLSTTVQDLPGRFVGLGIPRGGAADMLALQAANVLVGNDPNAEGLEMTMMGSKIKFHCAATIAITGAEMKVTIDKQEVPMWETLKIAKGSVLFVGSANGHGLRSYLAIRGGLPTIAPYMGSKSTFAGASLGGSQGRALFAGDMLDIDLDSANFDRKLSIPPASRPQLGSVWELEVTPSAQWDEEFITLQGMKNMLDAEWTVTPASNRSGLRLEGPLLDWARSSGGEGGSHPSNLIDQGYAFGALNFNGDTPVLFGVDGPDMGGFSCVLTVARPSMWKLGQMRPADKVRFVLVTRQDSEELETSHNTWLNALIEESDASAYAPSAKAKPVDDSAFVSTSVLYTRGDVTVREAGDEFILFEVGEMTFDMRDRVKVELWERGLRAKKVPGIVYFNTCVRSSLIHFDPKIISMEQLVKVVVDAAKGLDDVTNVEIPMTVWKMPVVPNDRWTRADIEYYMKSARKEAVYLPDNCKYLARNNGLPDTAVTDALLGTPWFIIALGFFVMLPFHIPLDPRFRLLAQKYNPSRVKTTEGAIGLAGVIASIYPIESPGGYQLLGRTLTTWRPWNEKPCLVNSFDQMEFFEVTEDEFVQIEASYKAGIYQPESRQSVFNMKQYLQWIDGMQDEIDAFKAKQKAASEEVAKEEAVLFAKWTKEKEEEAKAIAAQQAAGGGKASASEGTPIQAPLSANVWKFYVKPGDIIEDDDQRIVELEAMKTSVWVTPGEETKGKKVVSFAVKEGDAVAPGQVLLYLE</sequence>
<dbReference type="InterPro" id="IPR003833">
    <property type="entry name" value="CT_C_D"/>
</dbReference>
<dbReference type="InterPro" id="IPR029000">
    <property type="entry name" value="Cyclophilin-like_dom_sf"/>
</dbReference>
<dbReference type="Gene3D" id="3.30.470.20">
    <property type="entry name" value="ATP-grasp fold, B domain"/>
    <property type="match status" value="1"/>
</dbReference>
<dbReference type="SUPFAM" id="SSF51246">
    <property type="entry name" value="Rudiment single hybrid motif"/>
    <property type="match status" value="1"/>
</dbReference>
<dbReference type="GO" id="GO:0016874">
    <property type="term" value="F:ligase activity"/>
    <property type="evidence" value="ECO:0007669"/>
    <property type="project" value="UniProtKB-KW"/>
</dbReference>
<dbReference type="GO" id="GO:0046872">
    <property type="term" value="F:metal ion binding"/>
    <property type="evidence" value="ECO:0007669"/>
    <property type="project" value="InterPro"/>
</dbReference>
<dbReference type="PROSITE" id="PS00867">
    <property type="entry name" value="CPSASE_2"/>
    <property type="match status" value="1"/>
</dbReference>
<evidence type="ECO:0000256" key="5">
    <source>
        <dbReference type="ARBA" id="ARBA00022840"/>
    </source>
</evidence>
<dbReference type="SUPFAM" id="SSF56059">
    <property type="entry name" value="Glutathione synthetase ATP-binding domain-like"/>
    <property type="match status" value="1"/>
</dbReference>
<accession>A0AAF0YA95</accession>
<dbReference type="PANTHER" id="PTHR18866:SF128">
    <property type="entry name" value="UREA AMIDOLYASE"/>
    <property type="match status" value="1"/>
</dbReference>
<keyword evidence="11" id="KW-1185">Reference proteome</keyword>
<dbReference type="Pfam" id="PF00289">
    <property type="entry name" value="Biotin_carb_N"/>
    <property type="match status" value="1"/>
</dbReference>
<dbReference type="Pfam" id="PF02785">
    <property type="entry name" value="Biotin_carb_C"/>
    <property type="match status" value="1"/>
</dbReference>
<comment type="cofactor">
    <cofactor evidence="1">
        <name>biotin</name>
        <dbReference type="ChEBI" id="CHEBI:57586"/>
    </cofactor>
</comment>
<feature type="domain" description="ATP-grasp" evidence="8">
    <location>
        <begin position="130"/>
        <end position="335"/>
    </location>
</feature>
<dbReference type="Gene3D" id="3.30.1360.40">
    <property type="match status" value="1"/>
</dbReference>
<dbReference type="InterPro" id="IPR005479">
    <property type="entry name" value="CPAse_ATP-bd"/>
</dbReference>
<keyword evidence="4" id="KW-0378">Hydrolase</keyword>
<feature type="domain" description="Biotin carboxylation" evidence="9">
    <location>
        <begin position="11"/>
        <end position="471"/>
    </location>
</feature>
<reference evidence="10" key="1">
    <citation type="submission" date="2023-10" db="EMBL/GenBank/DDBJ databases">
        <authorList>
            <person name="Noh H."/>
        </authorList>
    </citation>
    <scope>NUCLEOTIDE SEQUENCE</scope>
    <source>
        <strain evidence="10">DUCC4014</strain>
    </source>
</reference>
<dbReference type="InterPro" id="IPR003778">
    <property type="entry name" value="CT_A_B"/>
</dbReference>
<gene>
    <name evidence="10" type="primary">lamA</name>
    <name evidence="10" type="ORF">LOC62_04G006405</name>
</gene>
<dbReference type="Pfam" id="PF02786">
    <property type="entry name" value="CPSase_L_D2"/>
    <property type="match status" value="1"/>
</dbReference>
<dbReference type="CDD" id="cd06850">
    <property type="entry name" value="biotinyl_domain"/>
    <property type="match status" value="1"/>
</dbReference>
<dbReference type="SUPFAM" id="SSF160467">
    <property type="entry name" value="PH0987 N-terminal domain-like"/>
    <property type="match status" value="1"/>
</dbReference>
<dbReference type="Gene3D" id="2.40.100.10">
    <property type="entry name" value="Cyclophilin-like"/>
    <property type="match status" value="2"/>
</dbReference>
<evidence type="ECO:0000259" key="8">
    <source>
        <dbReference type="PROSITE" id="PS50975"/>
    </source>
</evidence>
<evidence type="ECO:0000256" key="2">
    <source>
        <dbReference type="ARBA" id="ARBA00022598"/>
    </source>
</evidence>
<keyword evidence="5 7" id="KW-0067">ATP-binding</keyword>
<dbReference type="GeneID" id="87809628"/>
<dbReference type="SMART" id="SM00797">
    <property type="entry name" value="AHS2"/>
    <property type="match status" value="1"/>
</dbReference>
<dbReference type="FunFam" id="3.30.1490.20:FF:000003">
    <property type="entry name" value="acetyl-CoA carboxylase isoform X1"/>
    <property type="match status" value="1"/>
</dbReference>
<dbReference type="EMBL" id="CP086717">
    <property type="protein sequence ID" value="WOO82925.1"/>
    <property type="molecule type" value="Genomic_DNA"/>
</dbReference>
<evidence type="ECO:0000259" key="9">
    <source>
        <dbReference type="PROSITE" id="PS50979"/>
    </source>
</evidence>
<dbReference type="InterPro" id="IPR005481">
    <property type="entry name" value="BC-like_N"/>
</dbReference>
<dbReference type="SUPFAM" id="SSF51230">
    <property type="entry name" value="Single hybrid motif"/>
    <property type="match status" value="1"/>
</dbReference>
<keyword evidence="3 7" id="KW-0547">Nucleotide-binding</keyword>
<evidence type="ECO:0000313" key="11">
    <source>
        <dbReference type="Proteomes" id="UP000827549"/>
    </source>
</evidence>
<dbReference type="SMART" id="SM00796">
    <property type="entry name" value="AHS1"/>
    <property type="match status" value="1"/>
</dbReference>
<dbReference type="PROSITE" id="PS50979">
    <property type="entry name" value="BC"/>
    <property type="match status" value="1"/>
</dbReference>
<dbReference type="InterPro" id="IPR016185">
    <property type="entry name" value="PreATP-grasp_dom_sf"/>
</dbReference>
<dbReference type="SUPFAM" id="SSF52440">
    <property type="entry name" value="PreATP-grasp domain"/>
    <property type="match status" value="1"/>
</dbReference>
<evidence type="ECO:0000256" key="3">
    <source>
        <dbReference type="ARBA" id="ARBA00022741"/>
    </source>
</evidence>
<keyword evidence="2" id="KW-0436">Ligase</keyword>
<dbReference type="Gene3D" id="2.40.50.100">
    <property type="match status" value="1"/>
</dbReference>
<dbReference type="InterPro" id="IPR011764">
    <property type="entry name" value="Biotin_carboxylation_dom"/>
</dbReference>
<dbReference type="Pfam" id="PF02626">
    <property type="entry name" value="CT_A_B"/>
    <property type="match status" value="1"/>
</dbReference>
<dbReference type="InterPro" id="IPR011761">
    <property type="entry name" value="ATP-grasp"/>
</dbReference>
<organism evidence="10 11">
    <name type="scientific">Vanrija pseudolonga</name>
    <dbReference type="NCBI Taxonomy" id="143232"/>
    <lineage>
        <taxon>Eukaryota</taxon>
        <taxon>Fungi</taxon>
        <taxon>Dikarya</taxon>
        <taxon>Basidiomycota</taxon>
        <taxon>Agaricomycotina</taxon>
        <taxon>Tremellomycetes</taxon>
        <taxon>Trichosporonales</taxon>
        <taxon>Trichosporonaceae</taxon>
        <taxon>Vanrija</taxon>
    </lineage>
</organism>
<keyword evidence="6" id="KW-0092">Biotin</keyword>
<dbReference type="InterPro" id="IPR011054">
    <property type="entry name" value="Rudment_hybrid_motif"/>
</dbReference>